<evidence type="ECO:0000313" key="1">
    <source>
        <dbReference type="EMBL" id="KAJ1206455.1"/>
    </source>
</evidence>
<organism evidence="1 2">
    <name type="scientific">Pleurodeles waltl</name>
    <name type="common">Iberian ribbed newt</name>
    <dbReference type="NCBI Taxonomy" id="8319"/>
    <lineage>
        <taxon>Eukaryota</taxon>
        <taxon>Metazoa</taxon>
        <taxon>Chordata</taxon>
        <taxon>Craniata</taxon>
        <taxon>Vertebrata</taxon>
        <taxon>Euteleostomi</taxon>
        <taxon>Amphibia</taxon>
        <taxon>Batrachia</taxon>
        <taxon>Caudata</taxon>
        <taxon>Salamandroidea</taxon>
        <taxon>Salamandridae</taxon>
        <taxon>Pleurodelinae</taxon>
        <taxon>Pleurodeles</taxon>
    </lineage>
</organism>
<dbReference type="AlphaFoldDB" id="A0AAV7W0P4"/>
<gene>
    <name evidence="1" type="ORF">NDU88_001860</name>
</gene>
<dbReference type="EMBL" id="JANPWB010000002">
    <property type="protein sequence ID" value="KAJ1206455.1"/>
    <property type="molecule type" value="Genomic_DNA"/>
</dbReference>
<sequence length="251" mass="28367">MPLSFWNVKHIYPSLQSPCGGCGQTKWVIPNINKTGVLNGYFNTNWGMAAARGNKWEALKVVNRGKSLSKTYGIRKRLAQELMQQEDILATLQCQIDNGDASESDCLKVRGRIVELWDRLANYVCWSYRQRLYREDHMLAWLLRQERPIPIIQMLRGPSGEKILGQLWVNLHLPEHLPAIYATPCGVGVTPIREYLEGLQMPRLMEAQSEELEVSLDDLVEALGVMASGKAPGPEGVPVEFYQTYPAVMLP</sequence>
<evidence type="ECO:0000313" key="2">
    <source>
        <dbReference type="Proteomes" id="UP001066276"/>
    </source>
</evidence>
<accession>A0AAV7W0P4</accession>
<protein>
    <submittedName>
        <fullName evidence="1">Uncharacterized protein</fullName>
    </submittedName>
</protein>
<reference evidence="1" key="1">
    <citation type="journal article" date="2022" name="bioRxiv">
        <title>Sequencing and chromosome-scale assembly of the giantPleurodeles waltlgenome.</title>
        <authorList>
            <person name="Brown T."/>
            <person name="Elewa A."/>
            <person name="Iarovenko S."/>
            <person name="Subramanian E."/>
            <person name="Araus A.J."/>
            <person name="Petzold A."/>
            <person name="Susuki M."/>
            <person name="Suzuki K.-i.T."/>
            <person name="Hayashi T."/>
            <person name="Toyoda A."/>
            <person name="Oliveira C."/>
            <person name="Osipova E."/>
            <person name="Leigh N.D."/>
            <person name="Simon A."/>
            <person name="Yun M.H."/>
        </authorList>
    </citation>
    <scope>NUCLEOTIDE SEQUENCE</scope>
    <source>
        <strain evidence="1">20211129_DDA</strain>
        <tissue evidence="1">Liver</tissue>
    </source>
</reference>
<proteinExistence type="predicted"/>
<keyword evidence="2" id="KW-1185">Reference proteome</keyword>
<dbReference type="Proteomes" id="UP001066276">
    <property type="component" value="Chromosome 1_2"/>
</dbReference>
<name>A0AAV7W0P4_PLEWA</name>
<comment type="caution">
    <text evidence="1">The sequence shown here is derived from an EMBL/GenBank/DDBJ whole genome shotgun (WGS) entry which is preliminary data.</text>
</comment>